<sequence length="628" mass="69032">MMVPAAPGKYEVFAQAPSVQVRWPGISDAERLERVLEIYAINNSASVPWFDDAGNPSMKPHQDNYRPHEQHIRKLEKKCLKYGIRPEIRGQPWAVMSENNKPPYLLISWGSLSRAAYRALNAEPHNQLLKKSMQRPLNGVVASEGLVVLFHTKTPKDVTDFLRDFHNKWQNSFDTDKEIYPSKNVFEDAKALANYLSAKGWVATFQNFLDQITMFDDSRLDKVTVITCMQEWSVILQKYSDSITPDVQLQLFLEGLRFMVPHVAEDADISGSVVPTSRRAPFLFTKIDKELLRLVTTPMGTSMAYNPNAAAKAAKPKGKSKRKEDNKENNNPKRRKRAEASEPDQLHVPQETMSTEVAGAAIQLPPLVQETAVDSGAAAGPDDDGVAGCEADDEEAAHQLCSMLGTYVFMEPAALGTNDDNIAKKREKTFLDDLLHLFSHVAHSQKAWLAKPMYQKPVMQIRSIVLSIGLEFCFAGRATVSGKVYKTWSALRGELRELVVSCLAGMRTSCDAIPAGEEAKSSAAASVAACAAVSQAVHAKGVAGAAAAVQGPAEGLKMNRQLDLLSSVPTMTRARKKPAAAEAKDVPTIKDFMAKAKVQVQPPRHRHKCEAQTEQTTQEKEAAAAAVA</sequence>
<protein>
    <submittedName>
        <fullName evidence="2">Uncharacterized protein</fullName>
    </submittedName>
</protein>
<keyword evidence="3" id="KW-1185">Reference proteome</keyword>
<proteinExistence type="predicted"/>
<gene>
    <name evidence="2" type="ORF">AK812_SmicGene16517</name>
</gene>
<evidence type="ECO:0000256" key="1">
    <source>
        <dbReference type="SAM" id="MobiDB-lite"/>
    </source>
</evidence>
<dbReference type="EMBL" id="LSRX01000316">
    <property type="protein sequence ID" value="OLQ00784.1"/>
    <property type="molecule type" value="Genomic_DNA"/>
</dbReference>
<dbReference type="Proteomes" id="UP000186817">
    <property type="component" value="Unassembled WGS sequence"/>
</dbReference>
<dbReference type="AlphaFoldDB" id="A0A1Q9E017"/>
<feature type="compositionally biased region" description="Basic and acidic residues" evidence="1">
    <location>
        <begin position="322"/>
        <end position="331"/>
    </location>
</feature>
<feature type="region of interest" description="Disordered" evidence="1">
    <location>
        <begin position="599"/>
        <end position="628"/>
    </location>
</feature>
<accession>A0A1Q9E017</accession>
<feature type="region of interest" description="Disordered" evidence="1">
    <location>
        <begin position="303"/>
        <end position="350"/>
    </location>
</feature>
<evidence type="ECO:0000313" key="2">
    <source>
        <dbReference type="EMBL" id="OLQ00784.1"/>
    </source>
</evidence>
<reference evidence="2 3" key="1">
    <citation type="submission" date="2016-02" db="EMBL/GenBank/DDBJ databases">
        <title>Genome analysis of coral dinoflagellate symbionts highlights evolutionary adaptations to a symbiotic lifestyle.</title>
        <authorList>
            <person name="Aranda M."/>
            <person name="Li Y."/>
            <person name="Liew Y.J."/>
            <person name="Baumgarten S."/>
            <person name="Simakov O."/>
            <person name="Wilson M."/>
            <person name="Piel J."/>
            <person name="Ashoor H."/>
            <person name="Bougouffa S."/>
            <person name="Bajic V.B."/>
            <person name="Ryu T."/>
            <person name="Ravasi T."/>
            <person name="Bayer T."/>
            <person name="Micklem G."/>
            <person name="Kim H."/>
            <person name="Bhak J."/>
            <person name="Lajeunesse T.C."/>
            <person name="Voolstra C.R."/>
        </authorList>
    </citation>
    <scope>NUCLEOTIDE SEQUENCE [LARGE SCALE GENOMIC DNA]</scope>
    <source>
        <strain evidence="2 3">CCMP2467</strain>
    </source>
</reference>
<comment type="caution">
    <text evidence="2">The sequence shown here is derived from an EMBL/GenBank/DDBJ whole genome shotgun (WGS) entry which is preliminary data.</text>
</comment>
<dbReference type="OrthoDB" id="428302at2759"/>
<organism evidence="2 3">
    <name type="scientific">Symbiodinium microadriaticum</name>
    <name type="common">Dinoflagellate</name>
    <name type="synonym">Zooxanthella microadriatica</name>
    <dbReference type="NCBI Taxonomy" id="2951"/>
    <lineage>
        <taxon>Eukaryota</taxon>
        <taxon>Sar</taxon>
        <taxon>Alveolata</taxon>
        <taxon>Dinophyceae</taxon>
        <taxon>Suessiales</taxon>
        <taxon>Symbiodiniaceae</taxon>
        <taxon>Symbiodinium</taxon>
    </lineage>
</organism>
<evidence type="ECO:0000313" key="3">
    <source>
        <dbReference type="Proteomes" id="UP000186817"/>
    </source>
</evidence>
<name>A0A1Q9E017_SYMMI</name>